<dbReference type="Gene3D" id="2.60.40.640">
    <property type="match status" value="1"/>
</dbReference>
<evidence type="ECO:0000313" key="3">
    <source>
        <dbReference type="EMBL" id="TFK92792.1"/>
    </source>
</evidence>
<protein>
    <recommendedName>
        <fullName evidence="2">Arrestin C-terminal-like domain-containing protein</fullName>
    </recommendedName>
</protein>
<feature type="region of interest" description="Disordered" evidence="1">
    <location>
        <begin position="570"/>
        <end position="667"/>
    </location>
</feature>
<feature type="compositionally biased region" description="Basic and acidic residues" evidence="1">
    <location>
        <begin position="919"/>
        <end position="931"/>
    </location>
</feature>
<dbReference type="SUPFAM" id="SSF81296">
    <property type="entry name" value="E set domains"/>
    <property type="match status" value="1"/>
</dbReference>
<feature type="region of interest" description="Disordered" evidence="1">
    <location>
        <begin position="65"/>
        <end position="94"/>
    </location>
</feature>
<feature type="compositionally biased region" description="Low complexity" evidence="1">
    <location>
        <begin position="627"/>
        <end position="654"/>
    </location>
</feature>
<accession>A0A5C3PTG1</accession>
<feature type="domain" description="Arrestin C-terminal-like" evidence="2">
    <location>
        <begin position="345"/>
        <end position="504"/>
    </location>
</feature>
<dbReference type="AlphaFoldDB" id="A0A5C3PTG1"/>
<feature type="compositionally biased region" description="Low complexity" evidence="1">
    <location>
        <begin position="72"/>
        <end position="86"/>
    </location>
</feature>
<feature type="compositionally biased region" description="Polar residues" evidence="1">
    <location>
        <begin position="724"/>
        <end position="737"/>
    </location>
</feature>
<name>A0A5C3PTG1_9APHY</name>
<dbReference type="EMBL" id="ML210992">
    <property type="protein sequence ID" value="TFK92792.1"/>
    <property type="molecule type" value="Genomic_DNA"/>
</dbReference>
<sequence>MSEPIGLGVDVSGRDLVSPRHSPRRPTISTKRRSRAAVPVSTDELAGCLTAVRVDAVDTRRAATDDHALGHASTSSSSMSATTATSGHKTATNDSGFSRHDSLFSFGVSSSRNAAELKSLLGNSSSRLKPGATVISMHDSVLDKRERRRHAVSLEQAKHRARVEVDIVLESDCLIEGGYMRGSVKLRVRRRQKKEAAVLLAEGRVRVIGFECIPGESDRHTFYQRASPLSAITDAYTGVYDSPPDAEGFSRAMEGVHVLPFAMQLPIDDAFGSAKGAATVQSGVTMRYIAMISVKVKDSQTGKRSIAHFYRDCEVWPRMNPSVVLANAPRPIQASTAKSLSVVGSGSKLKLTAMLHRMTWIAGQRCAVRIWIANETKKSIKSVTLTLVRTTTLFKPKPQLDPGDRMSIDPDACQTATTHKVVGEALLERSHSIAKGHASAQGWWTGVQPGQEAQFSHWIVIPPEALSVARSRLVEVEYSIRVTVSAGALTPDVHVTLPMRIINFLSVDPTPSDPLVSSDGSYARLIPYESHPVPGTLSHCDSSLLADHPSIISQRGLHSDVPSLATATCHAAPSSRCRHDDAPNSTARGTRRIPLDTPMPRHAVDKKCEPAASVSADQDEDLDGDLSMSSTGTSESTSSMFSASSSAVSHASSSDQRHGLVDSPTRHLGNLELDGDADSDEEIDCIIGTAQLDSGRFPDPSPGRGRLGRASKACVDGADVCAEQSQPQEASVGSVSSKHSRLPGGSVRGPRHIREGAASSDGVDVLGLDEPVYVPAHADKPEDEGEEEEEDESDRTPRLGSSACPSTLSVSASDSRTGPSAANIAARGSSSSICTTGSVSDSDLDSDSGSQPRMSRQLPQPPPRPSQLSNIPESVSALEAIRFSHLSGSSGSTLPRSTAHRSLPTTPTRPPVSAVFDDQPSHCRPAYERSETVPPSLSVKRIHQRPTQGLRNTGQSESSAVRGRIAAFEERLKHSRDTGAAYE</sequence>
<evidence type="ECO:0000256" key="1">
    <source>
        <dbReference type="SAM" id="MobiDB-lite"/>
    </source>
</evidence>
<evidence type="ECO:0000259" key="2">
    <source>
        <dbReference type="SMART" id="SM01017"/>
    </source>
</evidence>
<feature type="compositionally biased region" description="Low complexity" evidence="1">
    <location>
        <begin position="828"/>
        <end position="858"/>
    </location>
</feature>
<feature type="region of interest" description="Disordered" evidence="1">
    <location>
        <begin position="1"/>
        <end position="37"/>
    </location>
</feature>
<organism evidence="3 4">
    <name type="scientific">Polyporus arcularius HHB13444</name>
    <dbReference type="NCBI Taxonomy" id="1314778"/>
    <lineage>
        <taxon>Eukaryota</taxon>
        <taxon>Fungi</taxon>
        <taxon>Dikarya</taxon>
        <taxon>Basidiomycota</taxon>
        <taxon>Agaricomycotina</taxon>
        <taxon>Agaricomycetes</taxon>
        <taxon>Polyporales</taxon>
        <taxon>Polyporaceae</taxon>
        <taxon>Polyporus</taxon>
    </lineage>
</organism>
<dbReference type="InterPro" id="IPR011022">
    <property type="entry name" value="Arrestin_C-like"/>
</dbReference>
<feature type="compositionally biased region" description="Polar residues" evidence="1">
    <location>
        <begin position="886"/>
        <end position="896"/>
    </location>
</feature>
<feature type="region of interest" description="Disordered" evidence="1">
    <location>
        <begin position="724"/>
        <end position="962"/>
    </location>
</feature>
<dbReference type="STRING" id="1314778.A0A5C3PTG1"/>
<feature type="compositionally biased region" description="Acidic residues" evidence="1">
    <location>
        <begin position="781"/>
        <end position="793"/>
    </location>
</feature>
<reference evidence="3 4" key="1">
    <citation type="journal article" date="2019" name="Nat. Ecol. Evol.">
        <title>Megaphylogeny resolves global patterns of mushroom evolution.</title>
        <authorList>
            <person name="Varga T."/>
            <person name="Krizsan K."/>
            <person name="Foldi C."/>
            <person name="Dima B."/>
            <person name="Sanchez-Garcia M."/>
            <person name="Sanchez-Ramirez S."/>
            <person name="Szollosi G.J."/>
            <person name="Szarkandi J.G."/>
            <person name="Papp V."/>
            <person name="Albert L."/>
            <person name="Andreopoulos W."/>
            <person name="Angelini C."/>
            <person name="Antonin V."/>
            <person name="Barry K.W."/>
            <person name="Bougher N.L."/>
            <person name="Buchanan P."/>
            <person name="Buyck B."/>
            <person name="Bense V."/>
            <person name="Catcheside P."/>
            <person name="Chovatia M."/>
            <person name="Cooper J."/>
            <person name="Damon W."/>
            <person name="Desjardin D."/>
            <person name="Finy P."/>
            <person name="Geml J."/>
            <person name="Haridas S."/>
            <person name="Hughes K."/>
            <person name="Justo A."/>
            <person name="Karasinski D."/>
            <person name="Kautmanova I."/>
            <person name="Kiss B."/>
            <person name="Kocsube S."/>
            <person name="Kotiranta H."/>
            <person name="LaButti K.M."/>
            <person name="Lechner B.E."/>
            <person name="Liimatainen K."/>
            <person name="Lipzen A."/>
            <person name="Lukacs Z."/>
            <person name="Mihaltcheva S."/>
            <person name="Morgado L.N."/>
            <person name="Niskanen T."/>
            <person name="Noordeloos M.E."/>
            <person name="Ohm R.A."/>
            <person name="Ortiz-Santana B."/>
            <person name="Ovrebo C."/>
            <person name="Racz N."/>
            <person name="Riley R."/>
            <person name="Savchenko A."/>
            <person name="Shiryaev A."/>
            <person name="Soop K."/>
            <person name="Spirin V."/>
            <person name="Szebenyi C."/>
            <person name="Tomsovsky M."/>
            <person name="Tulloss R.E."/>
            <person name="Uehling J."/>
            <person name="Grigoriev I.V."/>
            <person name="Vagvolgyi C."/>
            <person name="Papp T."/>
            <person name="Martin F.M."/>
            <person name="Miettinen O."/>
            <person name="Hibbett D.S."/>
            <person name="Nagy L.G."/>
        </authorList>
    </citation>
    <scope>NUCLEOTIDE SEQUENCE [LARGE SCALE GENOMIC DNA]</scope>
    <source>
        <strain evidence="3 4">HHB13444</strain>
    </source>
</reference>
<dbReference type="Pfam" id="PF02752">
    <property type="entry name" value="Arrestin_C"/>
    <property type="match status" value="1"/>
</dbReference>
<dbReference type="InParanoid" id="A0A5C3PTG1"/>
<gene>
    <name evidence="3" type="ORF">K466DRAFT_659016</name>
</gene>
<dbReference type="InterPro" id="IPR014752">
    <property type="entry name" value="Arrestin-like_C"/>
</dbReference>
<feature type="compositionally biased region" description="Polar residues" evidence="1">
    <location>
        <begin position="803"/>
        <end position="820"/>
    </location>
</feature>
<proteinExistence type="predicted"/>
<dbReference type="Proteomes" id="UP000308197">
    <property type="component" value="Unassembled WGS sequence"/>
</dbReference>
<feature type="compositionally biased region" description="Polar residues" evidence="1">
    <location>
        <begin position="945"/>
        <end position="959"/>
    </location>
</feature>
<keyword evidence="4" id="KW-1185">Reference proteome</keyword>
<dbReference type="InterPro" id="IPR014756">
    <property type="entry name" value="Ig_E-set"/>
</dbReference>
<evidence type="ECO:0000313" key="4">
    <source>
        <dbReference type="Proteomes" id="UP000308197"/>
    </source>
</evidence>
<dbReference type="SMART" id="SM01017">
    <property type="entry name" value="Arrestin_C"/>
    <property type="match status" value="1"/>
</dbReference>